<reference evidence="3 4" key="1">
    <citation type="submission" date="2020-01" db="EMBL/GenBank/DDBJ databases">
        <title>Whole-genome sequence of Heliobacterium undosum DSM 13378.</title>
        <authorList>
            <person name="Kyndt J.A."/>
            <person name="Meyer T.E."/>
        </authorList>
    </citation>
    <scope>NUCLEOTIDE SEQUENCE [LARGE SCALE GENOMIC DNA]</scope>
    <source>
        <strain evidence="3 4">DSM 13378</strain>
    </source>
</reference>
<evidence type="ECO:0000313" key="3">
    <source>
        <dbReference type="EMBL" id="MZP28571.1"/>
    </source>
</evidence>
<accession>A0A845L6N9</accession>
<dbReference type="Pfam" id="PF14398">
    <property type="entry name" value="ATPgrasp_YheCD"/>
    <property type="match status" value="1"/>
</dbReference>
<evidence type="ECO:0000256" key="1">
    <source>
        <dbReference type="PROSITE-ProRule" id="PRU00409"/>
    </source>
</evidence>
<name>A0A845L6N9_9FIRM</name>
<dbReference type="PROSITE" id="PS50975">
    <property type="entry name" value="ATP_GRASP"/>
    <property type="match status" value="1"/>
</dbReference>
<dbReference type="OrthoDB" id="7869153at2"/>
<dbReference type="GO" id="GO:0046872">
    <property type="term" value="F:metal ion binding"/>
    <property type="evidence" value="ECO:0007669"/>
    <property type="project" value="InterPro"/>
</dbReference>
<comment type="caution">
    <text evidence="3">The sequence shown here is derived from an EMBL/GenBank/DDBJ whole genome shotgun (WGS) entry which is preliminary data.</text>
</comment>
<dbReference type="AlphaFoldDB" id="A0A845L6N9"/>
<dbReference type="InterPro" id="IPR026838">
    <property type="entry name" value="YheC/D"/>
</dbReference>
<dbReference type="RefSeq" id="WP_161254334.1">
    <property type="nucleotide sequence ID" value="NZ_WXEY01000002.1"/>
</dbReference>
<evidence type="ECO:0000313" key="4">
    <source>
        <dbReference type="Proteomes" id="UP000463470"/>
    </source>
</evidence>
<keyword evidence="1" id="KW-0547">Nucleotide-binding</keyword>
<feature type="domain" description="ATP-grasp" evidence="2">
    <location>
        <begin position="283"/>
        <end position="356"/>
    </location>
</feature>
<dbReference type="InterPro" id="IPR011761">
    <property type="entry name" value="ATP-grasp"/>
</dbReference>
<dbReference type="GO" id="GO:0005524">
    <property type="term" value="F:ATP binding"/>
    <property type="evidence" value="ECO:0007669"/>
    <property type="project" value="UniProtKB-UniRule"/>
</dbReference>
<dbReference type="Proteomes" id="UP000463470">
    <property type="component" value="Unassembled WGS sequence"/>
</dbReference>
<dbReference type="EMBL" id="WXEY01000002">
    <property type="protein sequence ID" value="MZP28571.1"/>
    <property type="molecule type" value="Genomic_DNA"/>
</dbReference>
<evidence type="ECO:0000259" key="2">
    <source>
        <dbReference type="PROSITE" id="PS50975"/>
    </source>
</evidence>
<sequence>MTGPYVGILAAGEGSKTAPFGRWSPAIAETVNALRLRGINAVAVAVDDLGQKRFVRVWRPGVGHRWHGELKAAPKILYNRILNRSREHRPEVQSLLRTLTQQGDILFNPGYLSKAVLYRHLSGSAVADYLPETSLQPAPSDVLAMLARRSCLYLKPVDSCGGRGIFQIRQNGPAWQVTEVRKKIALTSSFHERQELLAWLDRLLHRREYLCQQALSLDRIDGRPYDFRVLVQKDGRGRWTYVDAGIRLAAPGHVVTHRPNGGRILRREQLLRLRFDRFRWKAIESEIAAAAIAAARALEAGSGEHFGILTLDMGLERTSERLWLLEINAKPGRFDEPWIQLKSDYLLASYIRHLAARRGEFHENIYSP</sequence>
<keyword evidence="1" id="KW-0067">ATP-binding</keyword>
<protein>
    <recommendedName>
        <fullName evidence="2">ATP-grasp domain-containing protein</fullName>
    </recommendedName>
</protein>
<keyword evidence="4" id="KW-1185">Reference proteome</keyword>
<gene>
    <name evidence="3" type="ORF">GTO91_02375</name>
</gene>
<proteinExistence type="predicted"/>
<organism evidence="3 4">
    <name type="scientific">Heliomicrobium undosum</name>
    <dbReference type="NCBI Taxonomy" id="121734"/>
    <lineage>
        <taxon>Bacteria</taxon>
        <taxon>Bacillati</taxon>
        <taxon>Bacillota</taxon>
        <taxon>Clostridia</taxon>
        <taxon>Eubacteriales</taxon>
        <taxon>Heliobacteriaceae</taxon>
        <taxon>Heliomicrobium</taxon>
    </lineage>
</organism>
<dbReference type="SUPFAM" id="SSF56059">
    <property type="entry name" value="Glutathione synthetase ATP-binding domain-like"/>
    <property type="match status" value="1"/>
</dbReference>